<protein>
    <recommendedName>
        <fullName evidence="2">J domain-containing protein</fullName>
    </recommendedName>
</protein>
<sequence length="453" mass="51762">MVAMLPRIRRRLFSSTATMHNLPRIRRRLLSSLSGCPKTKLVRARELLDVKTDASETDIRNSFRKKCLLCHPDLVRGSVSKAKASEDFVRLTEAAALLLNKNNEQEEAQREQQYSMRRRQQKEQSTKIVTPATMRRSFEMDLRQALRKVKHGPKEIEIDQTDGFPAALEMEERNFYAPISEPLLRLVHGRQAIGYVNEISKQELRLELFDGCVIAQAKRSYQNATADRITVRRILKDASNIESTLISPRNRGLKLFGFGGWKTHYLIDNTSGNVTHRLFEYFYPGVHVQNWLKFNGSGSVFLDPLLATITRASFPLHKRWWPEFFQDSRPDTHASDGASSAYYFERRASAAGIFVKAPQGKEQQEQNKKNDFIFLSSSGQSSLASRTTRHGRSAHYRHSGMTSSLDPVLCVFAAAFHSLDHYYYRSSSTSSLSSAFPNDRHYRSGNSNPPFYP</sequence>
<dbReference type="CDD" id="cd06257">
    <property type="entry name" value="DnaJ"/>
    <property type="match status" value="1"/>
</dbReference>
<dbReference type="EMBL" id="HBIJ01022535">
    <property type="protein sequence ID" value="CAE0373930.1"/>
    <property type="molecule type" value="Transcribed_RNA"/>
</dbReference>
<evidence type="ECO:0000259" key="2">
    <source>
        <dbReference type="PROSITE" id="PS50076"/>
    </source>
</evidence>
<dbReference type="PROSITE" id="PS50076">
    <property type="entry name" value="DNAJ_2"/>
    <property type="match status" value="1"/>
</dbReference>
<feature type="region of interest" description="Disordered" evidence="1">
    <location>
        <begin position="102"/>
        <end position="127"/>
    </location>
</feature>
<organism evidence="3">
    <name type="scientific">Aureoumbra lagunensis</name>
    <dbReference type="NCBI Taxonomy" id="44058"/>
    <lineage>
        <taxon>Eukaryota</taxon>
        <taxon>Sar</taxon>
        <taxon>Stramenopiles</taxon>
        <taxon>Ochrophyta</taxon>
        <taxon>Pelagophyceae</taxon>
        <taxon>Pelagomonadales</taxon>
        <taxon>Aureoumbra</taxon>
    </lineage>
</organism>
<dbReference type="PANTHER" id="PTHR45286:SF1">
    <property type="entry name" value="CHAPERONE DNAJ-DOMAIN SUPERFAMILY PROTEIN"/>
    <property type="match status" value="1"/>
</dbReference>
<dbReference type="AlphaFoldDB" id="A0A7S3NR48"/>
<dbReference type="PANTHER" id="PTHR45286">
    <property type="entry name" value="CHAPERONE DNAJ-DOMAIN SUPERFAMILY PROTEIN"/>
    <property type="match status" value="1"/>
</dbReference>
<dbReference type="SUPFAM" id="SSF46565">
    <property type="entry name" value="Chaperone J-domain"/>
    <property type="match status" value="1"/>
</dbReference>
<dbReference type="InterPro" id="IPR001623">
    <property type="entry name" value="DnaJ_domain"/>
</dbReference>
<feature type="compositionally biased region" description="Polar residues" evidence="1">
    <location>
        <begin position="444"/>
        <end position="453"/>
    </location>
</feature>
<evidence type="ECO:0000313" key="3">
    <source>
        <dbReference type="EMBL" id="CAE0373930.1"/>
    </source>
</evidence>
<dbReference type="Gene3D" id="1.10.287.110">
    <property type="entry name" value="DnaJ domain"/>
    <property type="match status" value="1"/>
</dbReference>
<feature type="region of interest" description="Disordered" evidence="1">
    <location>
        <begin position="429"/>
        <end position="453"/>
    </location>
</feature>
<feature type="domain" description="J" evidence="2">
    <location>
        <begin position="43"/>
        <end position="118"/>
    </location>
</feature>
<evidence type="ECO:0000256" key="1">
    <source>
        <dbReference type="SAM" id="MobiDB-lite"/>
    </source>
</evidence>
<reference evidence="3" key="1">
    <citation type="submission" date="2021-01" db="EMBL/GenBank/DDBJ databases">
        <authorList>
            <person name="Corre E."/>
            <person name="Pelletier E."/>
            <person name="Niang G."/>
            <person name="Scheremetjew M."/>
            <person name="Finn R."/>
            <person name="Kale V."/>
            <person name="Holt S."/>
            <person name="Cochrane G."/>
            <person name="Meng A."/>
            <person name="Brown T."/>
            <person name="Cohen L."/>
        </authorList>
    </citation>
    <scope>NUCLEOTIDE SEQUENCE</scope>
    <source>
        <strain evidence="3">CCMP1510</strain>
    </source>
</reference>
<proteinExistence type="predicted"/>
<dbReference type="Pfam" id="PF00226">
    <property type="entry name" value="DnaJ"/>
    <property type="match status" value="1"/>
</dbReference>
<accession>A0A7S3NR48</accession>
<dbReference type="SMART" id="SM00271">
    <property type="entry name" value="DnaJ"/>
    <property type="match status" value="1"/>
</dbReference>
<gene>
    <name evidence="3" type="ORF">ALAG00032_LOCUS14733</name>
</gene>
<dbReference type="InterPro" id="IPR036869">
    <property type="entry name" value="J_dom_sf"/>
</dbReference>
<name>A0A7S3NR48_9STRA</name>